<dbReference type="VEuPathDB" id="TriTrypDB:TM35_000021230"/>
<accession>A0A1X0P777</accession>
<feature type="compositionally biased region" description="Basic residues" evidence="2">
    <location>
        <begin position="1407"/>
        <end position="1417"/>
    </location>
</feature>
<sequence>MQEAEHTETRTRKVVRLTRSKGSADNDNNNSNNNNNNNSNSGTGTTSGQPVVSATQVVHTFEEGNALVKRLRQLESENATLASSLTKVCDENAKLADYLAQQEAKYTALAQSPLSTTSVLHSLFEPEKTGWFGGSKSAAREKLEQFVEELQNEFLEYKANHASSNEEVQVLIGEVQNAHMNAQRLSAIIHEQQEAISRGPLSVAVRIVSAETEAENISLADLRREMERRSEREDELRQELRRTCEELQAKTAQNIRLQQELQSAESGKGLSSEVEVQQLKDEVMRLEGQVKLLKDSVSTGEQLHELKVKENDALQQKLKEVEEQLRIASVVTVAHEDSQRKDEVYTSAPCERCKELQKECDAADERLQNAHQEFQQQLEERLTELTNTNQQVMEELQRTNTELEEQIQEMVPIENFKAIDVQRESLVRELELATTRVRELEVQLMDARSIHTETSSQRSYAENSNNSNTNNNTTRSASVGNNNNNNNALDEAKILATLERNKERISRIEFQRDQLIEEGKRLREVAVAKEEELLRVTRSSQEDKQRINFLLKRCVTITNDLNSVTSAKEALSEQYESAQLELGKLRRQCEEMQQLQQRINELKEKNDAMQDRLSSVEELENELVKAKETIAYMELAQSQTINMSQYAELQSKNSKLENTIQPVKKQLEDTRKEVEKMKAENESLHAVLTRQQNTMKSHEEQVTALQANDAKMREKTTNLTAENARLRDVNNTLEAQMNNMQDGIKEMAVKLEQERAKAKTAAETTYKGEIVQLQQQLAAATATIASLRAGQDANIPESIHKNVLAAKERVEEENKRMSFDLDKLKSEIIIYRQTIDDLESENEEYVREIESLQEAHMKERSTASERLAAETKKLTEANRLLEELRVQLGEHAQQKQQLTVQKNEMEDIAQKNRRAFEDKCRQEEKLLATLEAVNREMEAQREELQNAKMSLQEHKKEVEISAGAAETTARECADECEKLRQELQRITDEKLEMKHELEKLKEMTAKNAKNTIPITPTPPPPTTTNSRAARSVSPVTAAMTSAVAVAEIAPNTVMSGMVESGLSSSLSSSPSSSDPTVLRARAEQLQMSLIQTQRQMEEQRQKSVEAAETFGKALDKADAEIAELRKRVREQEEELRNVADGKDPLGTTQSPRPKKKKNVKKGLSAMAHLDELKETDVLEVSDVAAAASSYRAQEQLAEEHQQRKMALENAEKELSMLRDENLQLKEKIATLTDELNTAREDLERATGGDVDKQKIGLKENISLLELQQFQTPRTTQMEEQIRQLSEENKGLKTKLETLKTLTQGPSNSPDVNVQQLKAELSALTKELVPTKNKLVEYMAMSDRLGIQYPFSAEMEGTAVLRLKAMHFDSRTGRVRASSAPRHLYASNNNDDNVSRSRGKKTDLLPRIKSKVKKHQKKKQENEVGDNVEDLR</sequence>
<reference evidence="3 4" key="1">
    <citation type="submission" date="2017-03" db="EMBL/GenBank/DDBJ databases">
        <title>An alternative strategy for trypanosome survival in the mammalian bloodstream revealed through genome and transcriptome analysis of the ubiquitous bovine parasite Trypanosoma (Megatrypanum) theileri.</title>
        <authorList>
            <person name="Kelly S."/>
            <person name="Ivens A."/>
            <person name="Mott A."/>
            <person name="O'Neill E."/>
            <person name="Emms D."/>
            <person name="Macleod O."/>
            <person name="Voorheis P."/>
            <person name="Matthews J."/>
            <person name="Matthews K."/>
            <person name="Carrington M."/>
        </authorList>
    </citation>
    <scope>NUCLEOTIDE SEQUENCE [LARGE SCALE GENOMIC DNA]</scope>
    <source>
        <strain evidence="3">Edinburgh</strain>
    </source>
</reference>
<feature type="coiled-coil region" evidence="1">
    <location>
        <begin position="219"/>
        <end position="443"/>
    </location>
</feature>
<dbReference type="EMBL" id="NBCO01000002">
    <property type="protein sequence ID" value="ORC92797.1"/>
    <property type="molecule type" value="Genomic_DNA"/>
</dbReference>
<organism evidence="3 4">
    <name type="scientific">Trypanosoma theileri</name>
    <dbReference type="NCBI Taxonomy" id="67003"/>
    <lineage>
        <taxon>Eukaryota</taxon>
        <taxon>Discoba</taxon>
        <taxon>Euglenozoa</taxon>
        <taxon>Kinetoplastea</taxon>
        <taxon>Metakinetoplastina</taxon>
        <taxon>Trypanosomatida</taxon>
        <taxon>Trypanosomatidae</taxon>
        <taxon>Trypanosoma</taxon>
    </lineage>
</organism>
<feature type="coiled-coil region" evidence="1">
    <location>
        <begin position="1190"/>
        <end position="1248"/>
    </location>
</feature>
<evidence type="ECO:0000313" key="3">
    <source>
        <dbReference type="EMBL" id="ORC92797.1"/>
    </source>
</evidence>
<feature type="compositionally biased region" description="Basic and acidic residues" evidence="2">
    <location>
        <begin position="1"/>
        <end position="11"/>
    </location>
</feature>
<protein>
    <submittedName>
        <fullName evidence="3">Uncharacterized protein</fullName>
    </submittedName>
</protein>
<feature type="compositionally biased region" description="Polar residues" evidence="2">
    <location>
        <begin position="452"/>
        <end position="462"/>
    </location>
</feature>
<feature type="compositionally biased region" description="Basic and acidic residues" evidence="2">
    <location>
        <begin position="1134"/>
        <end position="1143"/>
    </location>
</feature>
<feature type="compositionally biased region" description="Low complexity" evidence="2">
    <location>
        <begin position="463"/>
        <end position="474"/>
    </location>
</feature>
<feature type="region of interest" description="Disordered" evidence="2">
    <location>
        <begin position="451"/>
        <end position="487"/>
    </location>
</feature>
<comment type="caution">
    <text evidence="3">The sequence shown here is derived from an EMBL/GenBank/DDBJ whole genome shotgun (WGS) entry which is preliminary data.</text>
</comment>
<feature type="region of interest" description="Disordered" evidence="2">
    <location>
        <begin position="1"/>
        <end position="51"/>
    </location>
</feature>
<dbReference type="PANTHER" id="PTHR23159:SF31">
    <property type="entry name" value="CENTROSOME-ASSOCIATED PROTEIN CEP250 ISOFORM X1"/>
    <property type="match status" value="1"/>
</dbReference>
<feature type="region of interest" description="Disordered" evidence="2">
    <location>
        <begin position="1132"/>
        <end position="1160"/>
    </location>
</feature>
<feature type="compositionally biased region" description="Low complexity" evidence="2">
    <location>
        <begin position="25"/>
        <end position="41"/>
    </location>
</feature>
<feature type="compositionally biased region" description="Polar residues" evidence="2">
    <location>
        <begin position="42"/>
        <end position="51"/>
    </location>
</feature>
<proteinExistence type="predicted"/>
<gene>
    <name evidence="3" type="ORF">TM35_000021230</name>
</gene>
<feature type="coiled-coil region" evidence="1">
    <location>
        <begin position="140"/>
        <end position="167"/>
    </location>
</feature>
<evidence type="ECO:0000256" key="1">
    <source>
        <dbReference type="SAM" id="Coils"/>
    </source>
</evidence>
<evidence type="ECO:0000313" key="4">
    <source>
        <dbReference type="Proteomes" id="UP000192257"/>
    </source>
</evidence>
<dbReference type="STRING" id="67003.A0A1X0P777"/>
<dbReference type="GeneID" id="39981221"/>
<feature type="region of interest" description="Disordered" evidence="2">
    <location>
        <begin position="1378"/>
        <end position="1431"/>
    </location>
</feature>
<keyword evidence="4" id="KW-1185">Reference proteome</keyword>
<name>A0A1X0P777_9TRYP</name>
<feature type="compositionally biased region" description="Acidic residues" evidence="2">
    <location>
        <begin position="1422"/>
        <end position="1431"/>
    </location>
</feature>
<feature type="coiled-coil region" evidence="1">
    <location>
        <begin position="561"/>
        <end position="1006"/>
    </location>
</feature>
<dbReference type="Proteomes" id="UP000192257">
    <property type="component" value="Unassembled WGS sequence"/>
</dbReference>
<dbReference type="RefSeq" id="XP_028886863.1">
    <property type="nucleotide sequence ID" value="XM_029021441.1"/>
</dbReference>
<keyword evidence="1" id="KW-0175">Coiled coil</keyword>
<evidence type="ECO:0000256" key="2">
    <source>
        <dbReference type="SAM" id="MobiDB-lite"/>
    </source>
</evidence>
<feature type="coiled-coil region" evidence="1">
    <location>
        <begin position="1274"/>
        <end position="1333"/>
    </location>
</feature>
<dbReference type="PANTHER" id="PTHR23159">
    <property type="entry name" value="CENTROSOMAL PROTEIN 2"/>
    <property type="match status" value="1"/>
</dbReference>
<feature type="coiled-coil region" evidence="1">
    <location>
        <begin position="498"/>
        <end position="532"/>
    </location>
</feature>
<dbReference type="OrthoDB" id="272951at2759"/>